<evidence type="ECO:0000256" key="1">
    <source>
        <dbReference type="SAM" id="MobiDB-lite"/>
    </source>
</evidence>
<evidence type="ECO:0000313" key="2">
    <source>
        <dbReference type="EMBL" id="VDM26776.1"/>
    </source>
</evidence>
<name>A0A183TZT2_TOXCA</name>
<dbReference type="EMBL" id="UYWY01001446">
    <property type="protein sequence ID" value="VDM26776.1"/>
    <property type="molecule type" value="Genomic_DNA"/>
</dbReference>
<feature type="region of interest" description="Disordered" evidence="1">
    <location>
        <begin position="1"/>
        <end position="24"/>
    </location>
</feature>
<reference evidence="2 3" key="2">
    <citation type="submission" date="2018-11" db="EMBL/GenBank/DDBJ databases">
        <authorList>
            <consortium name="Pathogen Informatics"/>
        </authorList>
    </citation>
    <scope>NUCLEOTIDE SEQUENCE [LARGE SCALE GENOMIC DNA]</scope>
</reference>
<sequence>MTICDGYPKNEYRKSKRREEKLPGHIPGMTIGMTMVGLNTKRLLRVVTLGKCYRQVKEIRRMKENTVVLTFWDSC</sequence>
<gene>
    <name evidence="2" type="ORF">TCNE_LOCUS1752</name>
</gene>
<dbReference type="AlphaFoldDB" id="A0A183TZT2"/>
<protein>
    <submittedName>
        <fullName evidence="4">Transposase</fullName>
    </submittedName>
</protein>
<keyword evidence="3" id="KW-1185">Reference proteome</keyword>
<evidence type="ECO:0000313" key="3">
    <source>
        <dbReference type="Proteomes" id="UP000050794"/>
    </source>
</evidence>
<evidence type="ECO:0000313" key="4">
    <source>
        <dbReference type="WBParaSite" id="TCNE_0000175101-mRNA-1"/>
    </source>
</evidence>
<dbReference type="WBParaSite" id="TCNE_0000175101-mRNA-1">
    <property type="protein sequence ID" value="TCNE_0000175101-mRNA-1"/>
    <property type="gene ID" value="TCNE_0000175101"/>
</dbReference>
<feature type="compositionally biased region" description="Basic and acidic residues" evidence="1">
    <location>
        <begin position="8"/>
        <end position="23"/>
    </location>
</feature>
<organism evidence="3 4">
    <name type="scientific">Toxocara canis</name>
    <name type="common">Canine roundworm</name>
    <dbReference type="NCBI Taxonomy" id="6265"/>
    <lineage>
        <taxon>Eukaryota</taxon>
        <taxon>Metazoa</taxon>
        <taxon>Ecdysozoa</taxon>
        <taxon>Nematoda</taxon>
        <taxon>Chromadorea</taxon>
        <taxon>Rhabditida</taxon>
        <taxon>Spirurina</taxon>
        <taxon>Ascaridomorpha</taxon>
        <taxon>Ascaridoidea</taxon>
        <taxon>Toxocaridae</taxon>
        <taxon>Toxocara</taxon>
    </lineage>
</organism>
<reference evidence="4" key="1">
    <citation type="submission" date="2016-06" db="UniProtKB">
        <authorList>
            <consortium name="WormBaseParasite"/>
        </authorList>
    </citation>
    <scope>IDENTIFICATION</scope>
</reference>
<dbReference type="Proteomes" id="UP000050794">
    <property type="component" value="Unassembled WGS sequence"/>
</dbReference>
<accession>A0A183TZT2</accession>
<proteinExistence type="predicted"/>